<feature type="region of interest" description="Disordered" evidence="10">
    <location>
        <begin position="413"/>
        <end position="438"/>
    </location>
</feature>
<evidence type="ECO:0000256" key="9">
    <source>
        <dbReference type="ARBA" id="ARBA00023136"/>
    </source>
</evidence>
<dbReference type="PANTHER" id="PTHR38340:SF1">
    <property type="entry name" value="S-LAYER PROTEIN"/>
    <property type="match status" value="1"/>
</dbReference>
<keyword evidence="13" id="KW-1185">Reference proteome</keyword>
<dbReference type="Proteomes" id="UP000239480">
    <property type="component" value="Unassembled WGS sequence"/>
</dbReference>
<comment type="caution">
    <text evidence="12">The sequence shown here is derived from an EMBL/GenBank/DDBJ whole genome shotgun (WGS) entry which is preliminary data.</text>
</comment>
<dbReference type="InterPro" id="IPR011049">
    <property type="entry name" value="Serralysin-like_metalloprot_C"/>
</dbReference>
<evidence type="ECO:0000256" key="1">
    <source>
        <dbReference type="ARBA" id="ARBA00004370"/>
    </source>
</evidence>
<dbReference type="GO" id="GO:0005509">
    <property type="term" value="F:calcium ion binding"/>
    <property type="evidence" value="ECO:0007669"/>
    <property type="project" value="InterPro"/>
</dbReference>
<organism evidence="12 13">
    <name type="scientific">Aliiruegeria haliotis</name>
    <dbReference type="NCBI Taxonomy" id="1280846"/>
    <lineage>
        <taxon>Bacteria</taxon>
        <taxon>Pseudomonadati</taxon>
        <taxon>Pseudomonadota</taxon>
        <taxon>Alphaproteobacteria</taxon>
        <taxon>Rhodobacterales</taxon>
        <taxon>Roseobacteraceae</taxon>
        <taxon>Aliiruegeria</taxon>
    </lineage>
</organism>
<sequence length="1158" mass="118766">MSRATAFLPLDMRDIPIWGNIVQSTPGRIVVVEGAIRAEYTGSFRVAPGGAISGTISGYEHRQGSTKTVSVAGLAAEAAGVFDALDQRQVSAAQQLLFNGADRITGSAGSDWLAGHGGKDTIDGGARNDRLHGGNGPDRLNGGAGADTLFGDKGNDALTGGAGSDRMTGGAGADRLSGGNGSDVLQGSSGRDELSGGRGRDRLLGGSGNDALFGNNGNDRLKGGAGNDRITGGTGADNIVGGIGKDRLFGSAGADELSGGSGADRLTGQKGDDQLSGERHDDVLSGGAGNDRLWGGAGKDRLKGDAGKDRLWGGRENDHLRGGNGADRLKGEAGADRLFGNKGNDALFGGAGNDRLVGGPGADRLNGGLGADWVSGSGGKDRLVGKSGDDELHGGRGRDFLLGGAGNDTMFGGAGNDTYSVNAPDDQVSETSRDGIDDGGIDTVKSSIAYTLGAFVEKLYLTGTAAIDGTGNTLNNTLMGNGAANTLIGGDGNDTLHGQAGDDTLLGGADNDHLVGGEGADRLDGGKGADKLFGSEGTDRLYAKAGDDVLYGGDGYDVINGGQGRDHMFGGAGDDTYTVDDPGDSVSEETSAGTDDGGVDTVKSSIGFALGAHVEKLQLTGSDAIDGAGNALGNVIKGNAGANNLYGGGGRDTISGFAGGDILLGGPGRDYLYGGGGSDTFVLRPETGAWDRIYDLAGEDRLGIYASDFGLSDGAGLVGDALAQGYFVKGTSATASGHGQFLYRADKSELLWDSDGTGPASALRIALMQSGAQVNAAKFVALGQGASVSVAAAESRPQGEDVGTAYFTLNLAQPLSSNVVLTCSTVDGSARASDGDFVGLSGEQHVLKAGLTTAYVPVTLLNDEKQERIEDFSLRIDSARIVGSGESVDIGTGKATMSIRDEAPEVVAEYNTTPRGMTDPSGIAYDPSSKSLVMVDSEVEEKPFFQPNNFFSLSLGGDLKSSRALSFTDEPTGLTINPRTGLAFITDDDENKVYVTDPARPNELKWQFSTAPLGGFDAEDIAFDSVAGTLFIVNGVDRKIIEVDQRGKDVIDTFVLAPEITDPEALAYDSDEEVFYVGGGFSDKIWMLDREGSILDIITVLEGARSQDLNRRVNVKDIEIAPASDGSGEKHLYVADYGWTHRADGRLIEIAPGDADLF</sequence>
<dbReference type="InterPro" id="IPR003644">
    <property type="entry name" value="Calx_beta"/>
</dbReference>
<dbReference type="GO" id="GO:0016020">
    <property type="term" value="C:membrane"/>
    <property type="evidence" value="ECO:0007669"/>
    <property type="project" value="UniProtKB-SubCell"/>
</dbReference>
<dbReference type="GO" id="GO:0007154">
    <property type="term" value="P:cell communication"/>
    <property type="evidence" value="ECO:0007669"/>
    <property type="project" value="InterPro"/>
</dbReference>
<dbReference type="PRINTS" id="PR00313">
    <property type="entry name" value="CABNDNGRPT"/>
</dbReference>
<evidence type="ECO:0000256" key="10">
    <source>
        <dbReference type="SAM" id="MobiDB-lite"/>
    </source>
</evidence>
<evidence type="ECO:0000256" key="7">
    <source>
        <dbReference type="ARBA" id="ARBA00022837"/>
    </source>
</evidence>
<dbReference type="Gene3D" id="2.150.10.10">
    <property type="entry name" value="Serralysin-like metalloprotease, C-terminal"/>
    <property type="match status" value="8"/>
</dbReference>
<dbReference type="Gene3D" id="2.60.40.2030">
    <property type="match status" value="1"/>
</dbReference>
<keyword evidence="8" id="KW-0843">Virulence</keyword>
<dbReference type="InterPro" id="IPR050557">
    <property type="entry name" value="RTX_toxin/Mannuronan_C5-epim"/>
</dbReference>
<keyword evidence="9" id="KW-0472">Membrane</keyword>
<keyword evidence="5" id="KW-0732">Signal</keyword>
<evidence type="ECO:0000256" key="3">
    <source>
        <dbReference type="ARBA" id="ARBA00022525"/>
    </source>
</evidence>
<evidence type="ECO:0000313" key="13">
    <source>
        <dbReference type="Proteomes" id="UP000239480"/>
    </source>
</evidence>
<evidence type="ECO:0000256" key="4">
    <source>
        <dbReference type="ARBA" id="ARBA00022656"/>
    </source>
</evidence>
<feature type="compositionally biased region" description="Basic and acidic residues" evidence="10">
    <location>
        <begin position="298"/>
        <end position="328"/>
    </location>
</feature>
<feature type="compositionally biased region" description="Basic and acidic residues" evidence="10">
    <location>
        <begin position="190"/>
        <end position="203"/>
    </location>
</feature>
<dbReference type="SUPFAM" id="SSF63825">
    <property type="entry name" value="YWTD domain"/>
    <property type="match status" value="1"/>
</dbReference>
<dbReference type="OrthoDB" id="7792944at2"/>
<dbReference type="SUPFAM" id="SSF141072">
    <property type="entry name" value="CalX-like"/>
    <property type="match status" value="1"/>
</dbReference>
<dbReference type="InterPro" id="IPR018511">
    <property type="entry name" value="Hemolysin-typ_Ca-bd_CS"/>
</dbReference>
<name>A0A2T0RZF9_9RHOB</name>
<gene>
    <name evidence="12" type="ORF">CLV78_101528</name>
</gene>
<feature type="region of interest" description="Disordered" evidence="10">
    <location>
        <begin position="254"/>
        <end position="328"/>
    </location>
</feature>
<feature type="compositionally biased region" description="Basic and acidic residues" evidence="10">
    <location>
        <begin position="270"/>
        <end position="283"/>
    </location>
</feature>
<dbReference type="PROSITE" id="PS00330">
    <property type="entry name" value="HEMOLYSIN_CALCIUM"/>
    <property type="match status" value="11"/>
</dbReference>
<dbReference type="GO" id="GO:0090729">
    <property type="term" value="F:toxin activity"/>
    <property type="evidence" value="ECO:0007669"/>
    <property type="project" value="UniProtKB-KW"/>
</dbReference>
<evidence type="ECO:0000256" key="6">
    <source>
        <dbReference type="ARBA" id="ARBA00022737"/>
    </source>
</evidence>
<keyword evidence="3" id="KW-0964">Secreted</keyword>
<reference evidence="12 13" key="1">
    <citation type="submission" date="2018-03" db="EMBL/GenBank/DDBJ databases">
        <title>Genomic Encyclopedia of Archaeal and Bacterial Type Strains, Phase II (KMG-II): from individual species to whole genera.</title>
        <authorList>
            <person name="Goeker M."/>
        </authorList>
    </citation>
    <scope>NUCLEOTIDE SEQUENCE [LARGE SCALE GENOMIC DNA]</scope>
    <source>
        <strain evidence="12 13">DSM 29328</strain>
    </source>
</reference>
<dbReference type="SUPFAM" id="SSF51120">
    <property type="entry name" value="beta-Roll"/>
    <property type="match status" value="7"/>
</dbReference>
<dbReference type="Gene3D" id="2.130.10.10">
    <property type="entry name" value="YVTN repeat-like/Quinoprotein amine dehydrogenase"/>
    <property type="match status" value="1"/>
</dbReference>
<dbReference type="InterPro" id="IPR001343">
    <property type="entry name" value="Hemolysn_Ca-bd"/>
</dbReference>
<evidence type="ECO:0000256" key="2">
    <source>
        <dbReference type="ARBA" id="ARBA00004613"/>
    </source>
</evidence>
<keyword evidence="7" id="KW-0106">Calcium</keyword>
<proteinExistence type="predicted"/>
<dbReference type="GO" id="GO:0005576">
    <property type="term" value="C:extracellular region"/>
    <property type="evidence" value="ECO:0007669"/>
    <property type="project" value="UniProtKB-SubCell"/>
</dbReference>
<evidence type="ECO:0000259" key="11">
    <source>
        <dbReference type="Pfam" id="PF03160"/>
    </source>
</evidence>
<evidence type="ECO:0000313" key="12">
    <source>
        <dbReference type="EMBL" id="PRY26433.1"/>
    </source>
</evidence>
<dbReference type="InterPro" id="IPR015943">
    <property type="entry name" value="WD40/YVTN_repeat-like_dom_sf"/>
</dbReference>
<dbReference type="EMBL" id="PVTD01000001">
    <property type="protein sequence ID" value="PRY26433.1"/>
    <property type="molecule type" value="Genomic_DNA"/>
</dbReference>
<dbReference type="Pfam" id="PF03160">
    <property type="entry name" value="Calx-beta"/>
    <property type="match status" value="1"/>
</dbReference>
<evidence type="ECO:0000256" key="5">
    <source>
        <dbReference type="ARBA" id="ARBA00022729"/>
    </source>
</evidence>
<dbReference type="InterPro" id="IPR003995">
    <property type="entry name" value="RTX_toxin_determinant-A"/>
</dbReference>
<dbReference type="Pfam" id="PF00353">
    <property type="entry name" value="HemolysinCabind"/>
    <property type="match status" value="11"/>
</dbReference>
<feature type="compositionally biased region" description="Basic and acidic residues" evidence="10">
    <location>
        <begin position="117"/>
        <end position="132"/>
    </location>
</feature>
<protein>
    <submittedName>
        <fullName evidence="12">Ca2+-binding RTX toxin-like protein</fullName>
    </submittedName>
</protein>
<evidence type="ECO:0000256" key="8">
    <source>
        <dbReference type="ARBA" id="ARBA00023026"/>
    </source>
</evidence>
<dbReference type="RefSeq" id="WP_106203197.1">
    <property type="nucleotide sequence ID" value="NZ_PVTD01000001.1"/>
</dbReference>
<comment type="subcellular location">
    <subcellularLocation>
        <location evidence="1">Membrane</location>
    </subcellularLocation>
    <subcellularLocation>
        <location evidence="2">Secreted</location>
    </subcellularLocation>
</comment>
<dbReference type="PANTHER" id="PTHR38340">
    <property type="entry name" value="S-LAYER PROTEIN"/>
    <property type="match status" value="1"/>
</dbReference>
<feature type="region of interest" description="Disordered" evidence="10">
    <location>
        <begin position="109"/>
        <end position="237"/>
    </location>
</feature>
<accession>A0A2T0RZF9</accession>
<keyword evidence="4" id="KW-0800">Toxin</keyword>
<dbReference type="PRINTS" id="PR01488">
    <property type="entry name" value="RTXTOXINA"/>
</dbReference>
<keyword evidence="6" id="KW-0677">Repeat</keyword>
<dbReference type="InterPro" id="IPR038081">
    <property type="entry name" value="CalX-like_sf"/>
</dbReference>
<feature type="domain" description="Calx-beta" evidence="11">
    <location>
        <begin position="800"/>
        <end position="902"/>
    </location>
</feature>
<dbReference type="AlphaFoldDB" id="A0A2T0RZF9"/>